<feature type="compositionally biased region" description="Low complexity" evidence="1">
    <location>
        <begin position="366"/>
        <end position="388"/>
    </location>
</feature>
<evidence type="ECO:0000313" key="3">
    <source>
        <dbReference type="Proteomes" id="UP000054988"/>
    </source>
</evidence>
<feature type="region of interest" description="Disordered" evidence="1">
    <location>
        <begin position="1"/>
        <end position="52"/>
    </location>
</feature>
<dbReference type="AlphaFoldDB" id="A0A0W0EXF1"/>
<sequence>MNRTTLPAPTPSSQKVLVQSRPASNIQQPRVAYKHRQAGPGTTRPPLPRNPSESLLKSMAMQASEITAMEPNPYEALASPIHLAQSISRTAASQVPRMSPYGYQFFTPSSAGGVPASSPSNLQHPTAIHAQRNAAHTKHTSSTLSHLNTPTAMTSTPVPYTPNPRRPSPNGSGSITVSTPVNVKPGIQQSGRQAPMLLSPLKVTFDNACRGIYSELSYLQSSCTAMMNRERKEKEMIRAHYFQMKRERDAAREQVRILEDERRSSSPEQKHSISQGPPVNPRKREREGSESSSSSSSSGSLPRTPSPPAQTTNEIVISDQYELVYPPGRSYTSSSSPPPSISKAFFTPPSTPSLNVSLSSIQPTLSSVPPRSAASSPSSRKSPVHRSSGTALKRSPSPGAMPNLDMPSAAKRRKVTMVICSTEDDAASIFRQGSFDTETSSGDRRVATSTVITHGELDKVDMGSEGDAIGVTGNGSVVESSPRPVARSPSHSPKPSLSLPSLHDMYPGYTFS</sequence>
<feature type="region of interest" description="Disordered" evidence="1">
    <location>
        <begin position="461"/>
        <end position="512"/>
    </location>
</feature>
<feature type="compositionally biased region" description="Polar residues" evidence="1">
    <location>
        <begin position="1"/>
        <end position="28"/>
    </location>
</feature>
<reference evidence="2 3" key="1">
    <citation type="submission" date="2015-12" db="EMBL/GenBank/DDBJ databases">
        <title>Draft genome sequence of Moniliophthora roreri, the causal agent of frosty pod rot of cacao.</title>
        <authorList>
            <person name="Aime M.C."/>
            <person name="Diaz-Valderrama J.R."/>
            <person name="Kijpornyongpan T."/>
            <person name="Phillips-Mora W."/>
        </authorList>
    </citation>
    <scope>NUCLEOTIDE SEQUENCE [LARGE SCALE GENOMIC DNA]</scope>
    <source>
        <strain evidence="2 3">MCA 2952</strain>
    </source>
</reference>
<feature type="compositionally biased region" description="Polar residues" evidence="1">
    <location>
        <begin position="140"/>
        <end position="158"/>
    </location>
</feature>
<gene>
    <name evidence="2" type="ORF">WG66_18611</name>
</gene>
<dbReference type="EMBL" id="LATX01002463">
    <property type="protein sequence ID" value="KTB28766.1"/>
    <property type="molecule type" value="Genomic_DNA"/>
</dbReference>
<feature type="region of interest" description="Disordered" evidence="1">
    <location>
        <begin position="259"/>
        <end position="314"/>
    </location>
</feature>
<dbReference type="Proteomes" id="UP000054988">
    <property type="component" value="Unassembled WGS sequence"/>
</dbReference>
<feature type="compositionally biased region" description="Basic and acidic residues" evidence="1">
    <location>
        <begin position="259"/>
        <end position="271"/>
    </location>
</feature>
<feature type="compositionally biased region" description="Low complexity" evidence="1">
    <location>
        <begin position="488"/>
        <end position="503"/>
    </location>
</feature>
<feature type="compositionally biased region" description="Low complexity" evidence="1">
    <location>
        <begin position="290"/>
        <end position="300"/>
    </location>
</feature>
<proteinExistence type="predicted"/>
<feature type="compositionally biased region" description="Polar residues" evidence="1">
    <location>
        <begin position="169"/>
        <end position="188"/>
    </location>
</feature>
<organism evidence="2 3">
    <name type="scientific">Moniliophthora roreri</name>
    <name type="common">Frosty pod rot fungus</name>
    <name type="synonym">Monilia roreri</name>
    <dbReference type="NCBI Taxonomy" id="221103"/>
    <lineage>
        <taxon>Eukaryota</taxon>
        <taxon>Fungi</taxon>
        <taxon>Dikarya</taxon>
        <taxon>Basidiomycota</taxon>
        <taxon>Agaricomycotina</taxon>
        <taxon>Agaricomycetes</taxon>
        <taxon>Agaricomycetidae</taxon>
        <taxon>Agaricales</taxon>
        <taxon>Marasmiineae</taxon>
        <taxon>Marasmiaceae</taxon>
        <taxon>Moniliophthora</taxon>
    </lineage>
</organism>
<feature type="region of interest" description="Disordered" evidence="1">
    <location>
        <begin position="328"/>
        <end position="409"/>
    </location>
</feature>
<comment type="caution">
    <text evidence="2">The sequence shown here is derived from an EMBL/GenBank/DDBJ whole genome shotgun (WGS) entry which is preliminary data.</text>
</comment>
<accession>A0A0W0EXF1</accession>
<feature type="compositionally biased region" description="Polar residues" evidence="1">
    <location>
        <begin position="352"/>
        <end position="365"/>
    </location>
</feature>
<evidence type="ECO:0000313" key="2">
    <source>
        <dbReference type="EMBL" id="KTB28766.1"/>
    </source>
</evidence>
<evidence type="ECO:0000256" key="1">
    <source>
        <dbReference type="SAM" id="MobiDB-lite"/>
    </source>
</evidence>
<protein>
    <submittedName>
        <fullName evidence="2">Uncharacterized protein</fullName>
    </submittedName>
</protein>
<name>A0A0W0EXF1_MONRR</name>
<feature type="region of interest" description="Disordered" evidence="1">
    <location>
        <begin position="130"/>
        <end position="188"/>
    </location>
</feature>